<dbReference type="PANTHER" id="PTHR35519:SF1">
    <property type="entry name" value="YALI0C06193P"/>
    <property type="match status" value="1"/>
</dbReference>
<dbReference type="AlphaFoldDB" id="C5DI06"/>
<accession>C5DI06</accession>
<feature type="compositionally biased region" description="Polar residues" evidence="1">
    <location>
        <begin position="227"/>
        <end position="242"/>
    </location>
</feature>
<evidence type="ECO:0000256" key="2">
    <source>
        <dbReference type="SAM" id="Phobius"/>
    </source>
</evidence>
<dbReference type="InParanoid" id="C5DI06"/>
<keyword evidence="2" id="KW-0812">Transmembrane</keyword>
<feature type="region of interest" description="Disordered" evidence="1">
    <location>
        <begin position="185"/>
        <end position="250"/>
    </location>
</feature>
<organism evidence="3 4">
    <name type="scientific">Lachancea thermotolerans (strain ATCC 56472 / CBS 6340 / NRRL Y-8284)</name>
    <name type="common">Yeast</name>
    <name type="synonym">Kluyveromyces thermotolerans</name>
    <dbReference type="NCBI Taxonomy" id="559295"/>
    <lineage>
        <taxon>Eukaryota</taxon>
        <taxon>Fungi</taxon>
        <taxon>Dikarya</taxon>
        <taxon>Ascomycota</taxon>
        <taxon>Saccharomycotina</taxon>
        <taxon>Saccharomycetes</taxon>
        <taxon>Saccharomycetales</taxon>
        <taxon>Saccharomycetaceae</taxon>
        <taxon>Lachancea</taxon>
    </lineage>
</organism>
<dbReference type="FunCoup" id="C5DI06">
    <property type="interactions" value="55"/>
</dbReference>
<keyword evidence="2" id="KW-1133">Transmembrane helix</keyword>
<dbReference type="PANTHER" id="PTHR35519">
    <property type="entry name" value="MEMBRANE PROTEINS"/>
    <property type="match status" value="1"/>
</dbReference>
<protein>
    <submittedName>
        <fullName evidence="3">KLTH0E08690p</fullName>
    </submittedName>
</protein>
<dbReference type="OMA" id="TIGWAPL"/>
<feature type="transmembrane region" description="Helical" evidence="2">
    <location>
        <begin position="81"/>
        <end position="106"/>
    </location>
</feature>
<dbReference type="Proteomes" id="UP000002036">
    <property type="component" value="Chromosome E"/>
</dbReference>
<evidence type="ECO:0000313" key="3">
    <source>
        <dbReference type="EMBL" id="CAR23417.1"/>
    </source>
</evidence>
<name>C5DI06_LACTC</name>
<dbReference type="InterPro" id="IPR025187">
    <property type="entry name" value="DUF4112"/>
</dbReference>
<dbReference type="HOGENOM" id="CLU_084558_1_0_1"/>
<dbReference type="GeneID" id="8292015"/>
<feature type="transmembrane region" description="Helical" evidence="2">
    <location>
        <begin position="132"/>
        <end position="151"/>
    </location>
</feature>
<dbReference type="EMBL" id="CU928169">
    <property type="protein sequence ID" value="CAR23417.1"/>
    <property type="molecule type" value="Genomic_DNA"/>
</dbReference>
<dbReference type="eggNOG" id="ENOG502RXX6">
    <property type="taxonomic scope" value="Eukaryota"/>
</dbReference>
<keyword evidence="2" id="KW-0472">Membrane</keyword>
<evidence type="ECO:0000313" key="4">
    <source>
        <dbReference type="Proteomes" id="UP000002036"/>
    </source>
</evidence>
<dbReference type="KEGG" id="lth:KLTH0E08690g"/>
<dbReference type="RefSeq" id="XP_002553854.1">
    <property type="nucleotide sequence ID" value="XM_002553808.1"/>
</dbReference>
<dbReference type="Pfam" id="PF13430">
    <property type="entry name" value="DUF4112"/>
    <property type="match status" value="1"/>
</dbReference>
<sequence>MSSWVQGFVQGLAQDYATDKWNGYAEVKFQPTRDPFYEKTANGKTRRRKLPDYCSQREKKLWKKLQNRAWKDDRCLCGCLWVNWGLGLAPVLSIIPTIGPIIMYMVHSKLISMADKELSLPADMIAKLHGNIMLDLLISLPPLLGTLLAWLNACSTRNCALIYNYMAKNATKKHNAMVQQEQLYTSPAGVPPPGPAAYQKTNAYRPEYQGNRPAPPPPATRAVSPGARTQQAAQMPPQQISSRPAPRAAW</sequence>
<gene>
    <name evidence="3" type="ordered locus">KLTH0E08690g</name>
</gene>
<evidence type="ECO:0000256" key="1">
    <source>
        <dbReference type="SAM" id="MobiDB-lite"/>
    </source>
</evidence>
<proteinExistence type="predicted"/>
<reference evidence="3 4" key="1">
    <citation type="journal article" date="2009" name="Genome Res.">
        <title>Comparative genomics of protoploid Saccharomycetaceae.</title>
        <authorList>
            <consortium name="The Genolevures Consortium"/>
            <person name="Souciet J.-L."/>
            <person name="Dujon B."/>
            <person name="Gaillardin C."/>
            <person name="Johnston M."/>
            <person name="Baret P.V."/>
            <person name="Cliften P."/>
            <person name="Sherman D.J."/>
            <person name="Weissenbach J."/>
            <person name="Westhof E."/>
            <person name="Wincker P."/>
            <person name="Jubin C."/>
            <person name="Poulain J."/>
            <person name="Barbe V."/>
            <person name="Segurens B."/>
            <person name="Artiguenave F."/>
            <person name="Anthouard V."/>
            <person name="Vacherie B."/>
            <person name="Val M.-E."/>
            <person name="Fulton R.S."/>
            <person name="Minx P."/>
            <person name="Wilson R."/>
            <person name="Durrens P."/>
            <person name="Jean G."/>
            <person name="Marck C."/>
            <person name="Martin T."/>
            <person name="Nikolski M."/>
            <person name="Rolland T."/>
            <person name="Seret M.-L."/>
            <person name="Casaregola S."/>
            <person name="Despons L."/>
            <person name="Fairhead C."/>
            <person name="Fischer G."/>
            <person name="Lafontaine I."/>
            <person name="Leh V."/>
            <person name="Lemaire M."/>
            <person name="de Montigny J."/>
            <person name="Neuveglise C."/>
            <person name="Thierry A."/>
            <person name="Blanc-Lenfle I."/>
            <person name="Bleykasten C."/>
            <person name="Diffels J."/>
            <person name="Fritsch E."/>
            <person name="Frangeul L."/>
            <person name="Goeffon A."/>
            <person name="Jauniaux N."/>
            <person name="Kachouri-Lafond R."/>
            <person name="Payen C."/>
            <person name="Potier S."/>
            <person name="Pribylova L."/>
            <person name="Ozanne C."/>
            <person name="Richard G.-F."/>
            <person name="Sacerdot C."/>
            <person name="Straub M.-L."/>
            <person name="Talla E."/>
        </authorList>
    </citation>
    <scope>NUCLEOTIDE SEQUENCE [LARGE SCALE GENOMIC DNA]</scope>
    <source>
        <strain evidence="4">ATCC 56472 / CBS 6340 / NRRL Y-8284</strain>
    </source>
</reference>
<dbReference type="OrthoDB" id="2103474at2759"/>
<keyword evidence="4" id="KW-1185">Reference proteome</keyword>